<dbReference type="Pfam" id="PF03441">
    <property type="entry name" value="FAD_binding_7"/>
    <property type="match status" value="1"/>
</dbReference>
<comment type="cofactor">
    <cofactor evidence="1">
        <name>(6R)-5,10-methylene-5,6,7,8-tetrahydrofolate</name>
        <dbReference type="ChEBI" id="CHEBI:15636"/>
    </cofactor>
</comment>
<accession>A0ABS1CLE0</accession>
<dbReference type="InterPro" id="IPR005101">
    <property type="entry name" value="Cryptochr/Photolyase_FAD-bd"/>
</dbReference>
<feature type="domain" description="Photolyase/cryptochrome alpha/beta" evidence="8">
    <location>
        <begin position="7"/>
        <end position="136"/>
    </location>
</feature>
<dbReference type="InterPro" id="IPR018394">
    <property type="entry name" value="DNA_photolyase_1_CS_C"/>
</dbReference>
<evidence type="ECO:0000256" key="2">
    <source>
        <dbReference type="ARBA" id="ARBA00001974"/>
    </source>
</evidence>
<evidence type="ECO:0000256" key="1">
    <source>
        <dbReference type="ARBA" id="ARBA00001932"/>
    </source>
</evidence>
<dbReference type="PANTHER" id="PTHR11455:SF9">
    <property type="entry name" value="CRYPTOCHROME CIRCADIAN CLOCK 5 ISOFORM X1"/>
    <property type="match status" value="1"/>
</dbReference>
<protein>
    <submittedName>
        <fullName evidence="9">Deoxyribodipyrimidine photolyase</fullName>
    </submittedName>
</protein>
<dbReference type="SUPFAM" id="SSF52425">
    <property type="entry name" value="Cryptochrome/photolyase, N-terminal domain"/>
    <property type="match status" value="1"/>
</dbReference>
<gene>
    <name evidence="9" type="ORF">CKO31_18765</name>
</gene>
<comment type="similarity">
    <text evidence="7">Belongs to the DNA photolyase family.</text>
</comment>
<organism evidence="9 10">
    <name type="scientific">Thiohalocapsa halophila</name>
    <dbReference type="NCBI Taxonomy" id="69359"/>
    <lineage>
        <taxon>Bacteria</taxon>
        <taxon>Pseudomonadati</taxon>
        <taxon>Pseudomonadota</taxon>
        <taxon>Gammaproteobacteria</taxon>
        <taxon>Chromatiales</taxon>
        <taxon>Chromatiaceae</taxon>
        <taxon>Thiohalocapsa</taxon>
    </lineage>
</organism>
<keyword evidence="6 7" id="KW-0157">Chromophore</keyword>
<dbReference type="EMBL" id="NRRV01000056">
    <property type="protein sequence ID" value="MBK1632750.1"/>
    <property type="molecule type" value="Genomic_DNA"/>
</dbReference>
<reference evidence="9 10" key="1">
    <citation type="journal article" date="2020" name="Microorganisms">
        <title>Osmotic Adaptation and Compatible Solute Biosynthesis of Phototrophic Bacteria as Revealed from Genome Analyses.</title>
        <authorList>
            <person name="Imhoff J.F."/>
            <person name="Rahn T."/>
            <person name="Kunzel S."/>
            <person name="Keller A."/>
            <person name="Neulinger S.C."/>
        </authorList>
    </citation>
    <scope>NUCLEOTIDE SEQUENCE [LARGE SCALE GENOMIC DNA]</scope>
    <source>
        <strain evidence="9 10">DSM 6210</strain>
    </source>
</reference>
<comment type="cofactor">
    <cofactor evidence="2">
        <name>FAD</name>
        <dbReference type="ChEBI" id="CHEBI:57692"/>
    </cofactor>
</comment>
<evidence type="ECO:0000256" key="4">
    <source>
        <dbReference type="ARBA" id="ARBA00022630"/>
    </source>
</evidence>
<keyword evidence="4 7" id="KW-0285">Flavoprotein</keyword>
<dbReference type="Gene3D" id="1.25.40.80">
    <property type="match status" value="1"/>
</dbReference>
<dbReference type="PROSITE" id="PS51645">
    <property type="entry name" value="PHR_CRY_ALPHA_BETA"/>
    <property type="match status" value="1"/>
</dbReference>
<evidence type="ECO:0000256" key="7">
    <source>
        <dbReference type="RuleBase" id="RU004182"/>
    </source>
</evidence>
<keyword evidence="10" id="KW-1185">Reference proteome</keyword>
<evidence type="ECO:0000313" key="10">
    <source>
        <dbReference type="Proteomes" id="UP000748752"/>
    </source>
</evidence>
<proteinExistence type="inferred from homology"/>
<evidence type="ECO:0000256" key="5">
    <source>
        <dbReference type="ARBA" id="ARBA00022827"/>
    </source>
</evidence>
<evidence type="ECO:0000259" key="8">
    <source>
        <dbReference type="PROSITE" id="PS51645"/>
    </source>
</evidence>
<evidence type="ECO:0000256" key="6">
    <source>
        <dbReference type="ARBA" id="ARBA00022991"/>
    </source>
</evidence>
<dbReference type="PROSITE" id="PS00394">
    <property type="entry name" value="DNA_PHOTOLYASES_1_1"/>
    <property type="match status" value="1"/>
</dbReference>
<dbReference type="Pfam" id="PF00875">
    <property type="entry name" value="DNA_photolyase"/>
    <property type="match status" value="1"/>
</dbReference>
<dbReference type="InterPro" id="IPR014729">
    <property type="entry name" value="Rossmann-like_a/b/a_fold"/>
</dbReference>
<dbReference type="InterPro" id="IPR006050">
    <property type="entry name" value="DNA_photolyase_N"/>
</dbReference>
<dbReference type="Proteomes" id="UP000748752">
    <property type="component" value="Unassembled WGS sequence"/>
</dbReference>
<name>A0ABS1CLE0_9GAMM</name>
<dbReference type="SUPFAM" id="SSF48173">
    <property type="entry name" value="Cryptochrome/photolyase FAD-binding domain"/>
    <property type="match status" value="1"/>
</dbReference>
<dbReference type="PRINTS" id="PR00147">
    <property type="entry name" value="DNAPHOTLYASE"/>
</dbReference>
<dbReference type="RefSeq" id="WP_200240540.1">
    <property type="nucleotide sequence ID" value="NZ_NRRV01000056.1"/>
</dbReference>
<evidence type="ECO:0000313" key="9">
    <source>
        <dbReference type="EMBL" id="MBK1632750.1"/>
    </source>
</evidence>
<dbReference type="InterPro" id="IPR036155">
    <property type="entry name" value="Crypto/Photolyase_N_sf"/>
</dbReference>
<dbReference type="InterPro" id="IPR036134">
    <property type="entry name" value="Crypto/Photolyase_FAD-like_sf"/>
</dbReference>
<keyword evidence="5 7" id="KW-0274">FAD</keyword>
<dbReference type="Gene3D" id="3.40.50.620">
    <property type="entry name" value="HUPs"/>
    <property type="match status" value="1"/>
</dbReference>
<dbReference type="PROSITE" id="PS00691">
    <property type="entry name" value="DNA_PHOTOLYASES_1_2"/>
    <property type="match status" value="1"/>
</dbReference>
<comment type="similarity">
    <text evidence="3">Belongs to the DNA photolyase class-1 family.</text>
</comment>
<dbReference type="PANTHER" id="PTHR11455">
    <property type="entry name" value="CRYPTOCHROME"/>
    <property type="match status" value="1"/>
</dbReference>
<sequence length="484" mass="53537">MPSPAPKTALVWLRRDLRLADNPALTHALARCERVVPVYIHAPDEEAPWQAGGAARWWQHHSLTALAADLAAAGSALVVARGESLPTLRRLIQATGAGECHWNRLYEPAGIQRDTAVKQALRADGVHCESHNAAMLFEPWTLKTGAGAPYRVFSPYWRRCVPQLAEVPAPCPPPAHLPPLPSGLDNLPIEDLGLLPRIRWDQGLAGTWQPGTAGAEARLHAFLDTAVRDYTDGRERPAEAGTSGLSPHLHWGELGPRQVLAAVREACGDVTADGAGHFVRELGWREFSMQMLFHFPHTPLQPLDPKFAGFPWRADDGTLLRAWQCGRTGIPIVDAGMRQLWHSGWMHNRVRMVVASFLTKNLRLPWQQGAHWFWDTLVDADLASNTQGWQWAAGSGADAAPYFRIFNPVRQGERFDADGAYVRRWCPELAALPNKLIHQPWGAKPAELAALGIRLGRDYPAPVVDLQTSREEALAAFEQIKQQD</sequence>
<comment type="caution">
    <text evidence="9">The sequence shown here is derived from an EMBL/GenBank/DDBJ whole genome shotgun (WGS) entry which is preliminary data.</text>
</comment>
<evidence type="ECO:0000256" key="3">
    <source>
        <dbReference type="ARBA" id="ARBA00005862"/>
    </source>
</evidence>
<dbReference type="Gene3D" id="1.10.579.10">
    <property type="entry name" value="DNA Cyclobutane Dipyrimidine Photolyase, subunit A, domain 3"/>
    <property type="match status" value="1"/>
</dbReference>
<dbReference type="InterPro" id="IPR002081">
    <property type="entry name" value="Cryptochrome/DNA_photolyase_1"/>
</dbReference>